<sequence>MNESEDFFEELHSKNEIKSSEKPVKSTQFNTKDLIFNLFSIAITFFTLKMFISEAGGIWVTLLTICFCVGVCVYAKIQKITMKKASYVYLLYNLLLGLSFAIFENTIFLGMNLFFLVLSCSYWIMTLGDARTTKTLDSHIIYDLFFGIVVRPFKNLSESFSVYSVARSDKKNKNVRYVVIGLMFSLPVLLLVITLLSSADALFGDWMFNILSYLSENLKSNILIFLFSIPLGYYLFLYVYRNMICLNKSSKTKKRFKGPDAMFITILTVFILVYLIFFVSTIMNFSAFLQKPITASTVSEYARTGFFQLVFVSLINIGIFTLIKIVGNEKNRGIIVLLSIIGVETLGLIFLGFAKMQLYISQFGLTLMRFNTSAFMLVLFICVCLFITALWKQFNYIRWVVVIIAFSFLGISYQNAGRFIASYNYKKYQQETLYEFDLSVFYSLGADVVPVALKMYQETEDETLKLELEKYFDYMEGQLVEHSNNQISVSRMKAKALIQTYMEEKHDDVQEK</sequence>
<evidence type="ECO:0000313" key="3">
    <source>
        <dbReference type="Proteomes" id="UP000630615"/>
    </source>
</evidence>
<evidence type="ECO:0008006" key="4">
    <source>
        <dbReference type="Google" id="ProtNLM"/>
    </source>
</evidence>
<dbReference type="RefSeq" id="WP_088270950.1">
    <property type="nucleotide sequence ID" value="NZ_BMKI01000016.1"/>
</dbReference>
<proteinExistence type="predicted"/>
<evidence type="ECO:0000256" key="1">
    <source>
        <dbReference type="SAM" id="Phobius"/>
    </source>
</evidence>
<feature type="transmembrane region" description="Helical" evidence="1">
    <location>
        <begin position="305"/>
        <end position="327"/>
    </location>
</feature>
<dbReference type="EMBL" id="BMKI01000016">
    <property type="protein sequence ID" value="GGD03884.1"/>
    <property type="molecule type" value="Genomic_DNA"/>
</dbReference>
<gene>
    <name evidence="2" type="ORF">GCM10011573_36720</name>
</gene>
<protein>
    <recommendedName>
        <fullName evidence="4">DUF4173 domain-containing protein</fullName>
    </recommendedName>
</protein>
<feature type="transmembrane region" description="Helical" evidence="1">
    <location>
        <begin position="58"/>
        <end position="75"/>
    </location>
</feature>
<keyword evidence="1" id="KW-0812">Transmembrane</keyword>
<feature type="transmembrane region" description="Helical" evidence="1">
    <location>
        <begin position="109"/>
        <end position="128"/>
    </location>
</feature>
<keyword evidence="3" id="KW-1185">Reference proteome</keyword>
<feature type="transmembrane region" description="Helical" evidence="1">
    <location>
        <begin position="261"/>
        <end position="285"/>
    </location>
</feature>
<dbReference type="Pfam" id="PF13687">
    <property type="entry name" value="DUF4153"/>
    <property type="match status" value="1"/>
</dbReference>
<feature type="transmembrane region" description="Helical" evidence="1">
    <location>
        <begin position="87"/>
        <end position="103"/>
    </location>
</feature>
<feature type="transmembrane region" description="Helical" evidence="1">
    <location>
        <begin position="374"/>
        <end position="391"/>
    </location>
</feature>
<dbReference type="Proteomes" id="UP000630615">
    <property type="component" value="Unassembled WGS sequence"/>
</dbReference>
<organism evidence="2 3">
    <name type="scientific">Enterococcus wangshanyuanii</name>
    <dbReference type="NCBI Taxonomy" id="2005703"/>
    <lineage>
        <taxon>Bacteria</taxon>
        <taxon>Bacillati</taxon>
        <taxon>Bacillota</taxon>
        <taxon>Bacilli</taxon>
        <taxon>Lactobacillales</taxon>
        <taxon>Enterococcaceae</taxon>
        <taxon>Enterococcus</taxon>
    </lineage>
</organism>
<feature type="transmembrane region" description="Helical" evidence="1">
    <location>
        <begin position="334"/>
        <end position="354"/>
    </location>
</feature>
<comment type="caution">
    <text evidence="2">The sequence shown here is derived from an EMBL/GenBank/DDBJ whole genome shotgun (WGS) entry which is preliminary data.</text>
</comment>
<feature type="transmembrane region" description="Helical" evidence="1">
    <location>
        <begin position="396"/>
        <end position="413"/>
    </location>
</feature>
<keyword evidence="1" id="KW-0472">Membrane</keyword>
<accession>A0ABQ1PV74</accession>
<evidence type="ECO:0000313" key="2">
    <source>
        <dbReference type="EMBL" id="GGD03884.1"/>
    </source>
</evidence>
<feature type="transmembrane region" description="Helical" evidence="1">
    <location>
        <begin position="177"/>
        <end position="202"/>
    </location>
</feature>
<name>A0ABQ1PV74_9ENTE</name>
<reference evidence="3" key="1">
    <citation type="journal article" date="2019" name="Int. J. Syst. Evol. Microbiol.">
        <title>The Global Catalogue of Microorganisms (GCM) 10K type strain sequencing project: providing services to taxonomists for standard genome sequencing and annotation.</title>
        <authorList>
            <consortium name="The Broad Institute Genomics Platform"/>
            <consortium name="The Broad Institute Genome Sequencing Center for Infectious Disease"/>
            <person name="Wu L."/>
            <person name="Ma J."/>
        </authorList>
    </citation>
    <scope>NUCLEOTIDE SEQUENCE [LARGE SCALE GENOMIC DNA]</scope>
    <source>
        <strain evidence="3">CGMCC 1.15942</strain>
    </source>
</reference>
<dbReference type="InterPro" id="IPR025291">
    <property type="entry name" value="DUF4153"/>
</dbReference>
<keyword evidence="1" id="KW-1133">Transmembrane helix</keyword>
<feature type="transmembrane region" description="Helical" evidence="1">
    <location>
        <begin position="34"/>
        <end position="52"/>
    </location>
</feature>
<feature type="transmembrane region" description="Helical" evidence="1">
    <location>
        <begin position="222"/>
        <end position="240"/>
    </location>
</feature>